<evidence type="ECO:0000256" key="3">
    <source>
        <dbReference type="ARBA" id="ARBA00023274"/>
    </source>
</evidence>
<proteinExistence type="inferred from homology"/>
<dbReference type="Gene3D" id="4.10.860.130">
    <property type="match status" value="1"/>
</dbReference>
<keyword evidence="3" id="KW-0687">Ribonucleoprotein</keyword>
<dbReference type="GO" id="GO:0006412">
    <property type="term" value="P:translation"/>
    <property type="evidence" value="ECO:0007669"/>
    <property type="project" value="InterPro"/>
</dbReference>
<protein>
    <submittedName>
        <fullName evidence="5">40S ribosomal protein S13</fullName>
    </submittedName>
</protein>
<feature type="domain" description="Small ribosomal subunit protein uS15 N-terminal" evidence="4">
    <location>
        <begin position="1"/>
        <end position="60"/>
    </location>
</feature>
<dbReference type="PANTHER" id="PTHR11885:SF17">
    <property type="entry name" value="RIBOSOMAL PROTEIN S13_S15 N-TERMINAL DOMAIN-CONTAINING PROTEIN"/>
    <property type="match status" value="1"/>
</dbReference>
<reference evidence="6" key="1">
    <citation type="journal article" date="2013" name="Science">
        <title>Comparative analysis of bat genomes provides insight into the evolution of flight and immunity.</title>
        <authorList>
            <person name="Zhang G."/>
            <person name="Cowled C."/>
            <person name="Shi Z."/>
            <person name="Huang Z."/>
            <person name="Bishop-Lilly K.A."/>
            <person name="Fang X."/>
            <person name="Wynne J.W."/>
            <person name="Xiong Z."/>
            <person name="Baker M.L."/>
            <person name="Zhao W."/>
            <person name="Tachedjian M."/>
            <person name="Zhu Y."/>
            <person name="Zhou P."/>
            <person name="Jiang X."/>
            <person name="Ng J."/>
            <person name="Yang L."/>
            <person name="Wu L."/>
            <person name="Xiao J."/>
            <person name="Feng Y."/>
            <person name="Chen Y."/>
            <person name="Sun X."/>
            <person name="Zhang Y."/>
            <person name="Marsh G.A."/>
            <person name="Crameri G."/>
            <person name="Broder C.C."/>
            <person name="Frey K.G."/>
            <person name="Wang L.F."/>
            <person name="Wang J."/>
        </authorList>
    </citation>
    <scope>NUCLEOTIDE SEQUENCE [LARGE SCALE GENOMIC DNA]</scope>
</reference>
<dbReference type="GO" id="GO:0022627">
    <property type="term" value="C:cytosolic small ribosomal subunit"/>
    <property type="evidence" value="ECO:0007669"/>
    <property type="project" value="TreeGrafter"/>
</dbReference>
<dbReference type="GO" id="GO:0005730">
    <property type="term" value="C:nucleolus"/>
    <property type="evidence" value="ECO:0007669"/>
    <property type="project" value="TreeGrafter"/>
</dbReference>
<dbReference type="InterPro" id="IPR012606">
    <property type="entry name" value="Ribosomal_uS15_N"/>
</dbReference>
<evidence type="ECO:0000313" key="5">
    <source>
        <dbReference type="EMBL" id="ELK34032.1"/>
    </source>
</evidence>
<dbReference type="Proteomes" id="UP000010556">
    <property type="component" value="Unassembled WGS sequence"/>
</dbReference>
<dbReference type="Pfam" id="PF08069">
    <property type="entry name" value="Ribosomal_S13_N"/>
    <property type="match status" value="1"/>
</dbReference>
<dbReference type="SMART" id="SM01386">
    <property type="entry name" value="Ribosomal_S13_N"/>
    <property type="match status" value="1"/>
</dbReference>
<comment type="similarity">
    <text evidence="1">Belongs to the universal ribosomal protein uS15 family.</text>
</comment>
<evidence type="ECO:0000259" key="4">
    <source>
        <dbReference type="SMART" id="SM01386"/>
    </source>
</evidence>
<evidence type="ECO:0000313" key="6">
    <source>
        <dbReference type="Proteomes" id="UP000010556"/>
    </source>
</evidence>
<dbReference type="PANTHER" id="PTHR11885">
    <property type="entry name" value="RIBOSOMAL PROTEIN S15P/S13E"/>
    <property type="match status" value="1"/>
</dbReference>
<evidence type="ECO:0000256" key="1">
    <source>
        <dbReference type="ARBA" id="ARBA00008434"/>
    </source>
</evidence>
<dbReference type="InterPro" id="IPR023029">
    <property type="entry name" value="Ribosomal_uS15_arc_euk"/>
</dbReference>
<dbReference type="EMBL" id="KB103521">
    <property type="protein sequence ID" value="ELK34032.1"/>
    <property type="molecule type" value="Genomic_DNA"/>
</dbReference>
<sequence length="126" mass="13973">MGCMHAPGKGLSQSALPYLFRVSTWLKLMSDDLKEQIYKLAKKGPTPSQIGVILSDSQGVTQELNLRLFCTWADALTTEPPARADFSFKYNPTEMILSRDDNVEQGFLHFPPPLLEIANGNGTESQ</sequence>
<name>L5M6U0_MYODS</name>
<accession>L5M6U0</accession>
<dbReference type="GO" id="GO:0003735">
    <property type="term" value="F:structural constituent of ribosome"/>
    <property type="evidence" value="ECO:0007669"/>
    <property type="project" value="InterPro"/>
</dbReference>
<dbReference type="GO" id="GO:0070181">
    <property type="term" value="F:small ribosomal subunit rRNA binding"/>
    <property type="evidence" value="ECO:0007669"/>
    <property type="project" value="TreeGrafter"/>
</dbReference>
<keyword evidence="6" id="KW-1185">Reference proteome</keyword>
<gene>
    <name evidence="5" type="ORF">MDA_GLEAN10004601</name>
</gene>
<organism evidence="5 6">
    <name type="scientific">Myotis davidii</name>
    <name type="common">David's myotis</name>
    <dbReference type="NCBI Taxonomy" id="225400"/>
    <lineage>
        <taxon>Eukaryota</taxon>
        <taxon>Metazoa</taxon>
        <taxon>Chordata</taxon>
        <taxon>Craniata</taxon>
        <taxon>Vertebrata</taxon>
        <taxon>Euteleostomi</taxon>
        <taxon>Mammalia</taxon>
        <taxon>Eutheria</taxon>
        <taxon>Laurasiatheria</taxon>
        <taxon>Chiroptera</taxon>
        <taxon>Yangochiroptera</taxon>
        <taxon>Vespertilionidae</taxon>
        <taxon>Myotis</taxon>
    </lineage>
</organism>
<keyword evidence="2 5" id="KW-0689">Ribosomal protein</keyword>
<evidence type="ECO:0000256" key="2">
    <source>
        <dbReference type="ARBA" id="ARBA00022980"/>
    </source>
</evidence>
<dbReference type="AlphaFoldDB" id="L5M6U0"/>